<evidence type="ECO:0000256" key="4">
    <source>
        <dbReference type="ARBA" id="ARBA00022741"/>
    </source>
</evidence>
<dbReference type="InterPro" id="IPR036850">
    <property type="entry name" value="NDK-like_dom_sf"/>
</dbReference>
<protein>
    <recommendedName>
        <fullName evidence="8 11">Nucleoside diphosphate kinase</fullName>
        <shortName evidence="8">NDK</shortName>
        <shortName evidence="8">NDP kinase</shortName>
        <ecNumber evidence="8 11">2.7.4.6</ecNumber>
    </recommendedName>
    <alternativeName>
        <fullName evidence="8">Nucleoside-2-P kinase</fullName>
    </alternativeName>
</protein>
<name>A0ABV6VRW6_9ACTN</name>
<comment type="catalytic activity">
    <reaction evidence="8">
        <text>a ribonucleoside 5'-diphosphate + ATP = a ribonucleoside 5'-triphosphate + ADP</text>
        <dbReference type="Rhea" id="RHEA:18113"/>
        <dbReference type="ChEBI" id="CHEBI:30616"/>
        <dbReference type="ChEBI" id="CHEBI:57930"/>
        <dbReference type="ChEBI" id="CHEBI:61557"/>
        <dbReference type="ChEBI" id="CHEBI:456216"/>
        <dbReference type="EC" id="2.7.4.6"/>
    </reaction>
</comment>
<evidence type="ECO:0000313" key="13">
    <source>
        <dbReference type="EMBL" id="MFC1416500.1"/>
    </source>
</evidence>
<evidence type="ECO:0000256" key="1">
    <source>
        <dbReference type="ARBA" id="ARBA00001946"/>
    </source>
</evidence>
<evidence type="ECO:0000256" key="6">
    <source>
        <dbReference type="ARBA" id="ARBA00022840"/>
    </source>
</evidence>
<comment type="similarity">
    <text evidence="2 8 9 10">Belongs to the NDK family.</text>
</comment>
<dbReference type="SUPFAM" id="SSF54919">
    <property type="entry name" value="Nucleoside diphosphate kinase, NDK"/>
    <property type="match status" value="1"/>
</dbReference>
<organism evidence="13 14">
    <name type="scientific">Streptacidiphilus cavernicola</name>
    <dbReference type="NCBI Taxonomy" id="3342716"/>
    <lineage>
        <taxon>Bacteria</taxon>
        <taxon>Bacillati</taxon>
        <taxon>Actinomycetota</taxon>
        <taxon>Actinomycetes</taxon>
        <taxon>Kitasatosporales</taxon>
        <taxon>Streptomycetaceae</taxon>
        <taxon>Streptacidiphilus</taxon>
    </lineage>
</organism>
<feature type="binding site" evidence="8 9">
    <location>
        <position position="104"/>
    </location>
    <ligand>
        <name>ATP</name>
        <dbReference type="ChEBI" id="CHEBI:30616"/>
    </ligand>
</feature>
<dbReference type="NCBIfam" id="NF001908">
    <property type="entry name" value="PRK00668.1"/>
    <property type="match status" value="1"/>
</dbReference>
<dbReference type="PRINTS" id="PR01243">
    <property type="entry name" value="NUCDPKINASE"/>
</dbReference>
<evidence type="ECO:0000256" key="2">
    <source>
        <dbReference type="ARBA" id="ARBA00008142"/>
    </source>
</evidence>
<reference evidence="13 14" key="1">
    <citation type="submission" date="2024-09" db="EMBL/GenBank/DDBJ databases">
        <authorList>
            <person name="Lee S.D."/>
        </authorList>
    </citation>
    <scope>NUCLEOTIDE SEQUENCE [LARGE SCALE GENOMIC DNA]</scope>
    <source>
        <strain evidence="13 14">N8-3</strain>
    </source>
</reference>
<accession>A0ABV6VRW6</accession>
<dbReference type="GO" id="GO:0004550">
    <property type="term" value="F:nucleoside diphosphate kinase activity"/>
    <property type="evidence" value="ECO:0007669"/>
    <property type="project" value="UniProtKB-EC"/>
</dbReference>
<keyword evidence="7 8" id="KW-0546">Nucleotide metabolism</keyword>
<dbReference type="PANTHER" id="PTHR11349">
    <property type="entry name" value="NUCLEOSIDE DIPHOSPHATE KINASE"/>
    <property type="match status" value="1"/>
</dbReference>
<keyword evidence="8" id="KW-0460">Magnesium</keyword>
<gene>
    <name evidence="8 13" type="primary">ndk</name>
    <name evidence="13" type="ORF">ACEZDE_07580</name>
</gene>
<evidence type="ECO:0000256" key="10">
    <source>
        <dbReference type="RuleBase" id="RU004011"/>
    </source>
</evidence>
<evidence type="ECO:0000259" key="12">
    <source>
        <dbReference type="SMART" id="SM00562"/>
    </source>
</evidence>
<dbReference type="InterPro" id="IPR001564">
    <property type="entry name" value="Nucleoside_diP_kinase"/>
</dbReference>
<dbReference type="Pfam" id="PF00334">
    <property type="entry name" value="NDK"/>
    <property type="match status" value="1"/>
</dbReference>
<dbReference type="RefSeq" id="WP_380533771.1">
    <property type="nucleotide sequence ID" value="NZ_JBHFAB010000004.1"/>
</dbReference>
<feature type="active site" description="Pros-phosphohistidine intermediate" evidence="8 9">
    <location>
        <position position="117"/>
    </location>
</feature>
<comment type="caution">
    <text evidence="13">The sequence shown here is derived from an EMBL/GenBank/DDBJ whole genome shotgun (WGS) entry which is preliminary data.</text>
</comment>
<dbReference type="EC" id="2.7.4.6" evidence="8 11"/>
<evidence type="ECO:0000256" key="9">
    <source>
        <dbReference type="PROSITE-ProRule" id="PRU00706"/>
    </source>
</evidence>
<comment type="subunit">
    <text evidence="8">Homotetramer.</text>
</comment>
<feature type="binding site" evidence="8 9">
    <location>
        <position position="114"/>
    </location>
    <ligand>
        <name>ATP</name>
        <dbReference type="ChEBI" id="CHEBI:30616"/>
    </ligand>
</feature>
<keyword evidence="3 8" id="KW-0808">Transferase</keyword>
<feature type="domain" description="Nucleoside diphosphate kinase-like" evidence="12">
    <location>
        <begin position="2"/>
        <end position="139"/>
    </location>
</feature>
<dbReference type="InterPro" id="IPR023005">
    <property type="entry name" value="Nucleoside_diP_kinase_AS"/>
</dbReference>
<dbReference type="HAMAP" id="MF_00451">
    <property type="entry name" value="NDP_kinase"/>
    <property type="match status" value="1"/>
</dbReference>
<comment type="cofactor">
    <cofactor evidence="1 8">
        <name>Mg(2+)</name>
        <dbReference type="ChEBI" id="CHEBI:18420"/>
    </cofactor>
</comment>
<dbReference type="EMBL" id="JBHFAB010000004">
    <property type="protein sequence ID" value="MFC1416500.1"/>
    <property type="molecule type" value="Genomic_DNA"/>
</dbReference>
<proteinExistence type="inferred from homology"/>
<evidence type="ECO:0000256" key="5">
    <source>
        <dbReference type="ARBA" id="ARBA00022777"/>
    </source>
</evidence>
<comment type="function">
    <text evidence="8">Major role in the synthesis of nucleoside triphosphates other than ATP. The ATP gamma phosphate is transferred to the NDP beta phosphate via a ping-pong mechanism, using a phosphorylated active-site intermediate.</text>
</comment>
<keyword evidence="8" id="KW-0479">Metal-binding</keyword>
<comment type="subcellular location">
    <subcellularLocation>
        <location evidence="8">Cytoplasm</location>
    </subcellularLocation>
</comment>
<keyword evidence="8" id="KW-0963">Cytoplasm</keyword>
<dbReference type="SMART" id="SM00562">
    <property type="entry name" value="NDK"/>
    <property type="match status" value="1"/>
</dbReference>
<dbReference type="Gene3D" id="3.30.70.141">
    <property type="entry name" value="Nucleoside diphosphate kinase-like domain"/>
    <property type="match status" value="1"/>
</dbReference>
<dbReference type="PROSITE" id="PS00469">
    <property type="entry name" value="NDPK"/>
    <property type="match status" value="1"/>
</dbReference>
<dbReference type="Proteomes" id="UP001592531">
    <property type="component" value="Unassembled WGS sequence"/>
</dbReference>
<sequence length="139" mass="15069">MSQRTLVLLKPDATRRGLIGEIISRIERKANWTVAAMELRTLDTATLEKHYGEHVGKPFYGPLMEFMASGPVVALIVEGESVIEGVRALAGKTDPLAAGPGTIRGDYATITRENLIHASDSEESAAREISIFFPGFSLV</sequence>
<dbReference type="CDD" id="cd04413">
    <property type="entry name" value="NDPk_I"/>
    <property type="match status" value="1"/>
</dbReference>
<keyword evidence="8" id="KW-0597">Phosphoprotein</keyword>
<keyword evidence="5 8" id="KW-0418">Kinase</keyword>
<evidence type="ECO:0000256" key="7">
    <source>
        <dbReference type="ARBA" id="ARBA00023080"/>
    </source>
</evidence>
<comment type="catalytic activity">
    <reaction evidence="8 11">
        <text>a 2'-deoxyribonucleoside 5'-diphosphate + ATP = a 2'-deoxyribonucleoside 5'-triphosphate + ADP</text>
        <dbReference type="Rhea" id="RHEA:44640"/>
        <dbReference type="ChEBI" id="CHEBI:30616"/>
        <dbReference type="ChEBI" id="CHEBI:61560"/>
        <dbReference type="ChEBI" id="CHEBI:73316"/>
        <dbReference type="ChEBI" id="CHEBI:456216"/>
        <dbReference type="EC" id="2.7.4.6"/>
    </reaction>
</comment>
<keyword evidence="14" id="KW-1185">Reference proteome</keyword>
<evidence type="ECO:0000256" key="8">
    <source>
        <dbReference type="HAMAP-Rule" id="MF_00451"/>
    </source>
</evidence>
<evidence type="ECO:0000313" key="14">
    <source>
        <dbReference type="Proteomes" id="UP001592531"/>
    </source>
</evidence>
<dbReference type="PROSITE" id="PS51374">
    <property type="entry name" value="NDPK_LIKE"/>
    <property type="match status" value="1"/>
</dbReference>
<keyword evidence="4 8" id="KW-0547">Nucleotide-binding</keyword>
<evidence type="ECO:0000256" key="3">
    <source>
        <dbReference type="ARBA" id="ARBA00022679"/>
    </source>
</evidence>
<feature type="binding site" evidence="8 9">
    <location>
        <position position="59"/>
    </location>
    <ligand>
        <name>ATP</name>
        <dbReference type="ChEBI" id="CHEBI:30616"/>
    </ligand>
</feature>
<keyword evidence="6 8" id="KW-0067">ATP-binding</keyword>
<dbReference type="InterPro" id="IPR034907">
    <property type="entry name" value="NDK-like_dom"/>
</dbReference>
<feature type="binding site" evidence="8 9">
    <location>
        <position position="10"/>
    </location>
    <ligand>
        <name>ATP</name>
        <dbReference type="ChEBI" id="CHEBI:30616"/>
    </ligand>
</feature>
<evidence type="ECO:0000256" key="11">
    <source>
        <dbReference type="RuleBase" id="RU004013"/>
    </source>
</evidence>
<feature type="binding site" evidence="8 9">
    <location>
        <position position="93"/>
    </location>
    <ligand>
        <name>ATP</name>
        <dbReference type="ChEBI" id="CHEBI:30616"/>
    </ligand>
</feature>
<feature type="binding site" evidence="8 9">
    <location>
        <position position="87"/>
    </location>
    <ligand>
        <name>ATP</name>
        <dbReference type="ChEBI" id="CHEBI:30616"/>
    </ligand>
</feature>